<proteinExistence type="inferred from homology"/>
<evidence type="ECO:0000313" key="4">
    <source>
        <dbReference type="Proteomes" id="UP001438707"/>
    </source>
</evidence>
<dbReference type="Gene3D" id="1.10.238.10">
    <property type="entry name" value="EF-hand"/>
    <property type="match status" value="1"/>
</dbReference>
<dbReference type="GO" id="GO:0001578">
    <property type="term" value="P:microtubule bundle formation"/>
    <property type="evidence" value="ECO:0007669"/>
    <property type="project" value="TreeGrafter"/>
</dbReference>
<dbReference type="GO" id="GO:0005874">
    <property type="term" value="C:microtubule"/>
    <property type="evidence" value="ECO:0007669"/>
    <property type="project" value="TreeGrafter"/>
</dbReference>
<comment type="caution">
    <text evidence="3">The sequence shown here is derived from an EMBL/GenBank/DDBJ whole genome shotgun (WGS) entry which is preliminary data.</text>
</comment>
<dbReference type="GO" id="GO:0032273">
    <property type="term" value="P:positive regulation of protein polymerization"/>
    <property type="evidence" value="ECO:0007669"/>
    <property type="project" value="TreeGrafter"/>
</dbReference>
<dbReference type="PANTHER" id="PTHR12932:SF9">
    <property type="entry name" value="TUBULIN POLYMERIZATION-PROMOTING PROTEIN HOMOLOG"/>
    <property type="match status" value="1"/>
</dbReference>
<name>A0AAW1RCF1_9CHLO</name>
<dbReference type="AlphaFoldDB" id="A0AAW1RCF1"/>
<dbReference type="Proteomes" id="UP001438707">
    <property type="component" value="Unassembled WGS sequence"/>
</dbReference>
<evidence type="ECO:0000256" key="2">
    <source>
        <dbReference type="SAM" id="MobiDB-lite"/>
    </source>
</evidence>
<feature type="region of interest" description="Disordered" evidence="2">
    <location>
        <begin position="127"/>
        <end position="159"/>
    </location>
</feature>
<evidence type="ECO:0000313" key="3">
    <source>
        <dbReference type="EMBL" id="KAK9831253.1"/>
    </source>
</evidence>
<dbReference type="GO" id="GO:0015631">
    <property type="term" value="F:tubulin binding"/>
    <property type="evidence" value="ECO:0007669"/>
    <property type="project" value="InterPro"/>
</dbReference>
<gene>
    <name evidence="3" type="ORF">WJX74_009562</name>
</gene>
<accession>A0AAW1RCF1</accession>
<dbReference type="PANTHER" id="PTHR12932">
    <property type="entry name" value="P25 ALPHA-RELATED"/>
    <property type="match status" value="1"/>
</dbReference>
<dbReference type="InterPro" id="IPR008907">
    <property type="entry name" value="TPP/p25"/>
</dbReference>
<evidence type="ECO:0008006" key="5">
    <source>
        <dbReference type="Google" id="ProtNLM"/>
    </source>
</evidence>
<reference evidence="3 4" key="1">
    <citation type="journal article" date="2024" name="Nat. Commun.">
        <title>Phylogenomics reveals the evolutionary origins of lichenization in chlorophyte algae.</title>
        <authorList>
            <person name="Puginier C."/>
            <person name="Libourel C."/>
            <person name="Otte J."/>
            <person name="Skaloud P."/>
            <person name="Haon M."/>
            <person name="Grisel S."/>
            <person name="Petersen M."/>
            <person name="Berrin J.G."/>
            <person name="Delaux P.M."/>
            <person name="Dal Grande F."/>
            <person name="Keller J."/>
        </authorList>
    </citation>
    <scope>NUCLEOTIDE SEQUENCE [LARGE SCALE GENOMIC DNA]</scope>
    <source>
        <strain evidence="3 4">SAG 2145</strain>
    </source>
</reference>
<keyword evidence="4" id="KW-1185">Reference proteome</keyword>
<dbReference type="EMBL" id="JALJOS010000014">
    <property type="protein sequence ID" value="KAK9831253.1"/>
    <property type="molecule type" value="Genomic_DNA"/>
</dbReference>
<organism evidence="3 4">
    <name type="scientific">Apatococcus lobatus</name>
    <dbReference type="NCBI Taxonomy" id="904363"/>
    <lineage>
        <taxon>Eukaryota</taxon>
        <taxon>Viridiplantae</taxon>
        <taxon>Chlorophyta</taxon>
        <taxon>core chlorophytes</taxon>
        <taxon>Trebouxiophyceae</taxon>
        <taxon>Chlorellales</taxon>
        <taxon>Chlorellaceae</taxon>
        <taxon>Apatococcus</taxon>
    </lineage>
</organism>
<sequence>MSSQDALQEAFGTFAAYGSGSKGEALMEGSKFAKLCKDCGLVDKKLSSTDVDLIFAKAKAKGAQKIAFSDFENALSLVAEKKGVSVEDIKSKIASTGGPKMNNTTQPDYVKFHDDKSTYTGVYAAGGPTNVDSSQDLKDLADRSPANIRGVSGNFANSH</sequence>
<dbReference type="SUPFAM" id="SSF47473">
    <property type="entry name" value="EF-hand"/>
    <property type="match status" value="1"/>
</dbReference>
<evidence type="ECO:0000256" key="1">
    <source>
        <dbReference type="ARBA" id="ARBA00010994"/>
    </source>
</evidence>
<dbReference type="Pfam" id="PF05517">
    <property type="entry name" value="p25-alpha"/>
    <property type="match status" value="1"/>
</dbReference>
<protein>
    <recommendedName>
        <fullName evidence="5">Tubulin polymerization-promoting protein family member 3</fullName>
    </recommendedName>
</protein>
<comment type="similarity">
    <text evidence="1">Belongs to the TPPP family.</text>
</comment>
<dbReference type="GO" id="GO:0046785">
    <property type="term" value="P:microtubule polymerization"/>
    <property type="evidence" value="ECO:0007669"/>
    <property type="project" value="InterPro"/>
</dbReference>
<dbReference type="InterPro" id="IPR011992">
    <property type="entry name" value="EF-hand-dom_pair"/>
</dbReference>